<dbReference type="Pfam" id="PF06778">
    <property type="entry name" value="Chlor_dismutase"/>
    <property type="match status" value="1"/>
</dbReference>
<evidence type="ECO:0000313" key="6">
    <source>
        <dbReference type="Proteomes" id="UP001596312"/>
    </source>
</evidence>
<dbReference type="AlphaFoldDB" id="A0ABD5UXV3"/>
<protein>
    <submittedName>
        <fullName evidence="5">Heme-binding protein</fullName>
    </submittedName>
</protein>
<feature type="domain" description="ABM" evidence="4">
    <location>
        <begin position="489"/>
        <end position="577"/>
    </location>
</feature>
<dbReference type="SUPFAM" id="SSF54909">
    <property type="entry name" value="Dimeric alpha+beta barrel"/>
    <property type="match status" value="2"/>
</dbReference>
<dbReference type="Pfam" id="PF03992">
    <property type="entry name" value="ABM"/>
    <property type="match status" value="1"/>
</dbReference>
<keyword evidence="2" id="KW-0479">Metal-binding</keyword>
<dbReference type="PROSITE" id="PS51725">
    <property type="entry name" value="ABM"/>
    <property type="match status" value="1"/>
</dbReference>
<dbReference type="PANTHER" id="PTHR36843:SF1">
    <property type="entry name" value="COPROHEME DECARBOXYLASE"/>
    <property type="match status" value="1"/>
</dbReference>
<reference evidence="5 6" key="1">
    <citation type="journal article" date="2019" name="Int. J. Syst. Evol. Microbiol.">
        <title>The Global Catalogue of Microorganisms (GCM) 10K type strain sequencing project: providing services to taxonomists for standard genome sequencing and annotation.</title>
        <authorList>
            <consortium name="The Broad Institute Genomics Platform"/>
            <consortium name="The Broad Institute Genome Sequencing Center for Infectious Disease"/>
            <person name="Wu L."/>
            <person name="Ma J."/>
        </authorList>
    </citation>
    <scope>NUCLEOTIDE SEQUENCE [LARGE SCALE GENOMIC DNA]</scope>
    <source>
        <strain evidence="5 6">CGMCC 1.3240</strain>
    </source>
</reference>
<keyword evidence="1" id="KW-0349">Heme</keyword>
<name>A0ABD5UXV3_9EURY</name>
<dbReference type="InterPro" id="IPR011008">
    <property type="entry name" value="Dimeric_a/b-barrel"/>
</dbReference>
<organism evidence="5 6">
    <name type="scientific">Halalkalicoccus tibetensis</name>
    <dbReference type="NCBI Taxonomy" id="175632"/>
    <lineage>
        <taxon>Archaea</taxon>
        <taxon>Methanobacteriati</taxon>
        <taxon>Methanobacteriota</taxon>
        <taxon>Stenosarchaea group</taxon>
        <taxon>Halobacteria</taxon>
        <taxon>Halobacteriales</taxon>
        <taxon>Halococcaceae</taxon>
        <taxon>Halalkalicoccus</taxon>
    </lineage>
</organism>
<evidence type="ECO:0000313" key="5">
    <source>
        <dbReference type="EMBL" id="MFC6903656.1"/>
    </source>
</evidence>
<dbReference type="InterPro" id="IPR007138">
    <property type="entry name" value="ABM_dom"/>
</dbReference>
<evidence type="ECO:0000256" key="2">
    <source>
        <dbReference type="ARBA" id="ARBA00022723"/>
    </source>
</evidence>
<keyword evidence="3" id="KW-0408">Iron</keyword>
<accession>A0ABD5UXV3</accession>
<dbReference type="EMBL" id="JBHSXQ010000001">
    <property type="protein sequence ID" value="MFC6903656.1"/>
    <property type="molecule type" value="Genomic_DNA"/>
</dbReference>
<sequence>MSRREPPRTEEGLYVLHDLRSVDWDAWRGAGERDQEAAIEEGIAYLQDHADVEEGDTAVFSVLGHKADLLILHLRPTLAELDAAEREFEKCALAEFTDRASSYLSVTEASGYTEAAADYFDPDAEADPGLQRYMDSRIHPELPETEFVSFYPMSKRRDPEYNWYDLPFEERRELMEAHGDIGRDYAGKVTQIISGSVGMDDHEWGVTLFADEMTDIKHLLYEMRFDPSSSKYAEFGRFYTGRRFAPSDLDAFLAGEAVEYEAEGESEADADVEGELAEEFGRLGLAFDAPEGAHGLVLRSEVDVEDVREEVDGLRGNFEHYDSHVLTEVHDDDGEAVVVSVWETERAAGTARGFLEELPGVREVTAGALADEDVEPAETGEAEGADDDIRGELADLDIYAGKPHGEDVYAMVLYSEADPDELAPEVEDLSDGFDRYDTHVKTATYQAEGGGRSAVVSIWQTADAADTAGGFLADLPGIVARAGEESGFGTMGMFYTVKPEHRDDFVEKFEVVGGLLEEMEGHHDTDLMVNVDDENDMFIASQWRSKEDAMGFFRSEEFRDTVQWGRDVLADRPRHVFLA</sequence>
<keyword evidence="6" id="KW-1185">Reference proteome</keyword>
<dbReference type="Gene3D" id="3.30.70.100">
    <property type="match status" value="1"/>
</dbReference>
<dbReference type="InterPro" id="IPR010644">
    <property type="entry name" value="ChdC/CLD"/>
</dbReference>
<dbReference type="RefSeq" id="WP_340602147.1">
    <property type="nucleotide sequence ID" value="NZ_JBBMXV010000001.1"/>
</dbReference>
<gene>
    <name evidence="5" type="ORF">ACFQGH_00425</name>
</gene>
<dbReference type="GO" id="GO:0046872">
    <property type="term" value="F:metal ion binding"/>
    <property type="evidence" value="ECO:0007669"/>
    <property type="project" value="UniProtKB-KW"/>
</dbReference>
<evidence type="ECO:0000256" key="1">
    <source>
        <dbReference type="ARBA" id="ARBA00022617"/>
    </source>
</evidence>
<dbReference type="NCBIfam" id="NF008913">
    <property type="entry name" value="PRK12276.1"/>
    <property type="match status" value="1"/>
</dbReference>
<proteinExistence type="predicted"/>
<dbReference type="NCBIfam" id="NF007124">
    <property type="entry name" value="PRK09565.1"/>
    <property type="match status" value="2"/>
</dbReference>
<comment type="caution">
    <text evidence="5">The sequence shown here is derived from an EMBL/GenBank/DDBJ whole genome shotgun (WGS) entry which is preliminary data.</text>
</comment>
<dbReference type="PANTHER" id="PTHR36843">
    <property type="entry name" value="HEME-DEPENDENT PEROXIDASE YWFI-RELATED"/>
    <property type="match status" value="1"/>
</dbReference>
<evidence type="ECO:0000259" key="4">
    <source>
        <dbReference type="PROSITE" id="PS51725"/>
    </source>
</evidence>
<evidence type="ECO:0000256" key="3">
    <source>
        <dbReference type="ARBA" id="ARBA00023004"/>
    </source>
</evidence>
<dbReference type="Proteomes" id="UP001596312">
    <property type="component" value="Unassembled WGS sequence"/>
</dbReference>
<dbReference type="Gene3D" id="3.30.70.1030">
    <property type="entry name" value="Apc35880, domain 1"/>
    <property type="match status" value="2"/>
</dbReference>